<dbReference type="AlphaFoldDB" id="A0A561CQW2"/>
<comment type="caution">
    <text evidence="4">The sequence shown here is derived from an EMBL/GenBank/DDBJ whole genome shotgun (WGS) entry which is preliminary data.</text>
</comment>
<accession>A0A561CQW2</accession>
<dbReference type="Pfam" id="PF13514">
    <property type="entry name" value="AAA_27"/>
    <property type="match status" value="1"/>
</dbReference>
<evidence type="ECO:0000313" key="4">
    <source>
        <dbReference type="EMBL" id="TWD93596.1"/>
    </source>
</evidence>
<feature type="transmembrane region" description="Helical" evidence="2">
    <location>
        <begin position="476"/>
        <end position="492"/>
    </location>
</feature>
<dbReference type="RefSeq" id="WP_144567409.1">
    <property type="nucleotide sequence ID" value="NZ_VIVN01000014.1"/>
</dbReference>
<reference evidence="4 5" key="1">
    <citation type="submission" date="2019-06" db="EMBL/GenBank/DDBJ databases">
        <title>Sorghum-associated microbial communities from plants grown in Nebraska, USA.</title>
        <authorList>
            <person name="Schachtman D."/>
        </authorList>
    </citation>
    <scope>NUCLEOTIDE SEQUENCE [LARGE SCALE GENOMIC DNA]</scope>
    <source>
        <strain evidence="4 5">2482</strain>
    </source>
</reference>
<keyword evidence="2" id="KW-1133">Transmembrane helix</keyword>
<dbReference type="Proteomes" id="UP000319671">
    <property type="component" value="Unassembled WGS sequence"/>
</dbReference>
<evidence type="ECO:0000313" key="5">
    <source>
        <dbReference type="Proteomes" id="UP000319671"/>
    </source>
</evidence>
<dbReference type="SUPFAM" id="SSF52540">
    <property type="entry name" value="P-loop containing nucleoside triphosphate hydrolases"/>
    <property type="match status" value="2"/>
</dbReference>
<keyword evidence="5" id="KW-1185">Reference proteome</keyword>
<organism evidence="4 5">
    <name type="scientific">Neobacillus bataviensis</name>
    <dbReference type="NCBI Taxonomy" id="220685"/>
    <lineage>
        <taxon>Bacteria</taxon>
        <taxon>Bacillati</taxon>
        <taxon>Bacillota</taxon>
        <taxon>Bacilli</taxon>
        <taxon>Bacillales</taxon>
        <taxon>Bacillaceae</taxon>
        <taxon>Neobacillus</taxon>
    </lineage>
</organism>
<keyword evidence="2" id="KW-0812">Transmembrane</keyword>
<feature type="transmembrane region" description="Helical" evidence="2">
    <location>
        <begin position="498"/>
        <end position="516"/>
    </location>
</feature>
<dbReference type="InterPro" id="IPR027417">
    <property type="entry name" value="P-loop_NTPase"/>
</dbReference>
<proteinExistence type="predicted"/>
<protein>
    <submittedName>
        <fullName evidence="4">Uncharacterized protein YhaN</fullName>
    </submittedName>
</protein>
<keyword evidence="1" id="KW-0175">Coiled coil</keyword>
<feature type="coiled-coil region" evidence="1">
    <location>
        <begin position="295"/>
        <end position="473"/>
    </location>
</feature>
<feature type="coiled-coil region" evidence="1">
    <location>
        <begin position="701"/>
        <end position="814"/>
    </location>
</feature>
<feature type="coiled-coil region" evidence="1">
    <location>
        <begin position="183"/>
        <end position="227"/>
    </location>
</feature>
<dbReference type="PANTHER" id="PTHR41259:SF1">
    <property type="entry name" value="DOUBLE-STRAND BREAK REPAIR RAD50 ATPASE, PUTATIVE-RELATED"/>
    <property type="match status" value="1"/>
</dbReference>
<sequence length="999" mass="117006">MKILEIYIYGYGQLENVTIKTLSDFQVFYGENEAGKTTLMAFIHGILFGFPAKQSSELRYEPKHSTKYGGKLRIYHEEHGYAVIERVKGKAAGDVKVIMDSGADGGDELLKHLLGNFDKSLFQAVFSFNLQGLQNIHQMKGEEIGKFLFSAGTLGTEQLSKAESFLQKELDVRFKPSGKKPILNEKLQELHELKGQLKKATAKNNEYEELQRKSETLKLEILRINDTLLETGERINKIKEWKRIESVVKEEIWTEKELNELGAIDFPARGIERMEKINQLIHPYKAEITSIANRVERLQEELAGINPDLEFLKNEPSILTLLDQVPIMEQLRNEKQQSERKLREYEEKLSITREKLHLPLSENEILKINTNIYMKNQVEMVTRKKQKLEEVKDELDNQYQEEKRALDEVEKEVRGAEGKILPQKERLLLEEQLNQKSDKKSLEWEIKSIQDKIEFYQQEHERNQAAKNKLKSDRKLQLLLFELILFGVFLYGLFTKQWFLLAVGVLGCIGLVYFLVKGGKQTKEDSIWQTINGLKEKEKILQEKLQSSQYLDITLLENQLILDNQRRQELQLLKLKLKQQQSQFEKIISKFEEWELAAVQNKEKILSMSKELNIPSYIANSFLDEAFEYIEQYKSITRDKNQFVLRIKEINQQLSLVEEGLRSFETRFLQEKGLDLHNSAYLLRNKLKEEHEKLIMSKERVLKLEELKADLNQKVQELELLQTEHTKLLLAAKVDSEQQFYNLGEKAKKQEELLERRRHLQNQLQYSILSGEDKEGFLSVHDSAELIKQWDLEIKDLQEKLKKVQDEVAANNFEIQVLEEGGMYTDILHQFKQKNYELAEAAKEWSVYRLAQEVLKDTIDKYKNVHLPRMLSKAEEYLYFLTDGSYNRIHLQKSGTGFLVERNDHTVFEANELSQATTEQLYVSIRLALATSLYEKYQFPIIIDDSFVNFDAKRTQKVIELLSRLKHNQILFFTCHNHLLSYFQKENILCLEKGTVQIT</sequence>
<dbReference type="InterPro" id="IPR038734">
    <property type="entry name" value="YhaN_AAA"/>
</dbReference>
<dbReference type="PANTHER" id="PTHR41259">
    <property type="entry name" value="DOUBLE-STRAND BREAK REPAIR RAD50 ATPASE, PUTATIVE-RELATED"/>
    <property type="match status" value="1"/>
</dbReference>
<keyword evidence="2" id="KW-0472">Membrane</keyword>
<gene>
    <name evidence="4" type="ORF">FB550_11433</name>
</gene>
<feature type="domain" description="YhaN AAA" evidence="3">
    <location>
        <begin position="1"/>
        <end position="207"/>
    </location>
</feature>
<dbReference type="EMBL" id="VIVN01000014">
    <property type="protein sequence ID" value="TWD93596.1"/>
    <property type="molecule type" value="Genomic_DNA"/>
</dbReference>
<name>A0A561CQW2_9BACI</name>
<dbReference type="Gene3D" id="3.40.50.300">
    <property type="entry name" value="P-loop containing nucleotide triphosphate hydrolases"/>
    <property type="match status" value="2"/>
</dbReference>
<evidence type="ECO:0000256" key="1">
    <source>
        <dbReference type="SAM" id="Coils"/>
    </source>
</evidence>
<evidence type="ECO:0000259" key="3">
    <source>
        <dbReference type="Pfam" id="PF13514"/>
    </source>
</evidence>
<evidence type="ECO:0000256" key="2">
    <source>
        <dbReference type="SAM" id="Phobius"/>
    </source>
</evidence>